<dbReference type="EMBL" id="CAUYUJ010012558">
    <property type="protein sequence ID" value="CAK0834178.1"/>
    <property type="molecule type" value="Genomic_DNA"/>
</dbReference>
<keyword evidence="3" id="KW-1185">Reference proteome</keyword>
<evidence type="ECO:0000256" key="1">
    <source>
        <dbReference type="SAM" id="MobiDB-lite"/>
    </source>
</evidence>
<gene>
    <name evidence="2" type="ORF">PCOR1329_LOCUS31659</name>
</gene>
<name>A0ABN9SQW2_9DINO</name>
<accession>A0ABN9SQW2</accession>
<organism evidence="2 3">
    <name type="scientific">Prorocentrum cordatum</name>
    <dbReference type="NCBI Taxonomy" id="2364126"/>
    <lineage>
        <taxon>Eukaryota</taxon>
        <taxon>Sar</taxon>
        <taxon>Alveolata</taxon>
        <taxon>Dinophyceae</taxon>
        <taxon>Prorocentrales</taxon>
        <taxon>Prorocentraceae</taxon>
        <taxon>Prorocentrum</taxon>
    </lineage>
</organism>
<sequence>VTSEAITDQLRQLAWDLQQQVTAPKAAQNAALDQLHIIAELQRKQYIVRHEAYAQQASMDQEYQQEEVRGKEYHPQMKHEWQNTMDARQHIEGQMAMPAAHNLLGPPDRQGPVQVPMVASQQVDAATELIEQQLLQQQQGIRLSSYAPKLVVGSAGTQAPESQLRHESKWEQHQEYLQHEEEST</sequence>
<feature type="region of interest" description="Disordered" evidence="1">
    <location>
        <begin position="153"/>
        <end position="184"/>
    </location>
</feature>
<proteinExistence type="predicted"/>
<feature type="non-terminal residue" evidence="2">
    <location>
        <position position="1"/>
    </location>
</feature>
<protein>
    <submittedName>
        <fullName evidence="2">Uncharacterized protein</fullName>
    </submittedName>
</protein>
<evidence type="ECO:0000313" key="3">
    <source>
        <dbReference type="Proteomes" id="UP001189429"/>
    </source>
</evidence>
<reference evidence="2" key="1">
    <citation type="submission" date="2023-10" db="EMBL/GenBank/DDBJ databases">
        <authorList>
            <person name="Chen Y."/>
            <person name="Shah S."/>
            <person name="Dougan E. K."/>
            <person name="Thang M."/>
            <person name="Chan C."/>
        </authorList>
    </citation>
    <scope>NUCLEOTIDE SEQUENCE [LARGE SCALE GENOMIC DNA]</scope>
</reference>
<feature type="compositionally biased region" description="Basic and acidic residues" evidence="1">
    <location>
        <begin position="163"/>
        <end position="184"/>
    </location>
</feature>
<evidence type="ECO:0000313" key="2">
    <source>
        <dbReference type="EMBL" id="CAK0834178.1"/>
    </source>
</evidence>
<dbReference type="Proteomes" id="UP001189429">
    <property type="component" value="Unassembled WGS sequence"/>
</dbReference>
<comment type="caution">
    <text evidence="2">The sequence shown here is derived from an EMBL/GenBank/DDBJ whole genome shotgun (WGS) entry which is preliminary data.</text>
</comment>